<dbReference type="AlphaFoldDB" id="A0A225UAS9"/>
<evidence type="ECO:0000313" key="2">
    <source>
        <dbReference type="EMBL" id="OWY90132.1"/>
    </source>
</evidence>
<dbReference type="PANTHER" id="PTHR42648">
    <property type="entry name" value="TRANSPOSASE, PUTATIVE-RELATED"/>
    <property type="match status" value="1"/>
</dbReference>
<comment type="caution">
    <text evidence="2">The sequence shown here is derived from an EMBL/GenBank/DDBJ whole genome shotgun (WGS) entry which is preliminary data.</text>
</comment>
<sequence>MIDEEMVFVFLENVLYVPKAGCNLFSPGLALDQGFKMLWDRDSWIFGMSKEGTEVIRSTLEHRFWAFSTHNIGGTATGKSSSMVKQHVVANFAVMDDIEVWHERLAHTCPEYIRLMVDRGIAKGIMLKKRGKIDCMDCRFGKQKRKTYRKQLERNIMKVNDMVFADLLIPGVHNKTHYTAVLVVMDGYSRFVMTYLLKSRNKDEVNARMQEYIARAERQHGRRVEKVVTRKFAGDDTEETSRPVKQVLTDKK</sequence>
<dbReference type="InterPro" id="IPR025724">
    <property type="entry name" value="GAG-pre-integrase_dom"/>
</dbReference>
<keyword evidence="3" id="KW-1185">Reference proteome</keyword>
<dbReference type="OrthoDB" id="122830at2759"/>
<dbReference type="InterPro" id="IPR039537">
    <property type="entry name" value="Retrotran_Ty1/copia-like"/>
</dbReference>
<feature type="domain" description="GAG-pre-integrase" evidence="1">
    <location>
        <begin position="82"/>
        <end position="143"/>
    </location>
</feature>
<dbReference type="EMBL" id="NBNE01023805">
    <property type="protein sequence ID" value="OWY90132.1"/>
    <property type="molecule type" value="Genomic_DNA"/>
</dbReference>
<accession>A0A225UAS9</accession>
<evidence type="ECO:0000313" key="3">
    <source>
        <dbReference type="Proteomes" id="UP000198211"/>
    </source>
</evidence>
<proteinExistence type="predicted"/>
<dbReference type="Pfam" id="PF13976">
    <property type="entry name" value="gag_pre-integrs"/>
    <property type="match status" value="1"/>
</dbReference>
<protein>
    <submittedName>
        <fullName evidence="2">Retroelement pol Polyprotein</fullName>
    </submittedName>
</protein>
<dbReference type="PANTHER" id="PTHR42648:SF28">
    <property type="entry name" value="TRANSPOSON-ENCODED PROTEIN WITH RIBONUCLEASE H-LIKE AND RETROVIRUS ZINC FINGER-LIKE DOMAINS"/>
    <property type="match status" value="1"/>
</dbReference>
<name>A0A225UAS9_9STRA</name>
<gene>
    <name evidence="2" type="ORF">PHMEG_00041875</name>
</gene>
<evidence type="ECO:0000259" key="1">
    <source>
        <dbReference type="Pfam" id="PF13976"/>
    </source>
</evidence>
<reference evidence="3" key="1">
    <citation type="submission" date="2017-03" db="EMBL/GenBank/DDBJ databases">
        <title>Phytopthora megakarya and P. palmivora, two closely related causual agents of cacao black pod achieved similar genome size and gene model numbers by different mechanisms.</title>
        <authorList>
            <person name="Ali S."/>
            <person name="Shao J."/>
            <person name="Larry D.J."/>
            <person name="Kronmiller B."/>
            <person name="Shen D."/>
            <person name="Strem M.D."/>
            <person name="Melnick R.L."/>
            <person name="Guiltinan M.J."/>
            <person name="Tyler B.M."/>
            <person name="Meinhardt L.W."/>
            <person name="Bailey B.A."/>
        </authorList>
    </citation>
    <scope>NUCLEOTIDE SEQUENCE [LARGE SCALE GENOMIC DNA]</scope>
    <source>
        <strain evidence="3">zdho120</strain>
    </source>
</reference>
<organism evidence="2 3">
    <name type="scientific">Phytophthora megakarya</name>
    <dbReference type="NCBI Taxonomy" id="4795"/>
    <lineage>
        <taxon>Eukaryota</taxon>
        <taxon>Sar</taxon>
        <taxon>Stramenopiles</taxon>
        <taxon>Oomycota</taxon>
        <taxon>Peronosporomycetes</taxon>
        <taxon>Peronosporales</taxon>
        <taxon>Peronosporaceae</taxon>
        <taxon>Phytophthora</taxon>
    </lineage>
</organism>
<dbReference type="Proteomes" id="UP000198211">
    <property type="component" value="Unassembled WGS sequence"/>
</dbReference>